<proteinExistence type="predicted"/>
<dbReference type="PANTHER" id="PTHR35463:SF10">
    <property type="entry name" value="TRANSMEMBRANE PROTEIN"/>
    <property type="match status" value="1"/>
</dbReference>
<dbReference type="Proteomes" id="UP000036987">
    <property type="component" value="Unassembled WGS sequence"/>
</dbReference>
<dbReference type="PANTHER" id="PTHR35463">
    <property type="entry name" value="TRANSMEMBRANE PROTEIN"/>
    <property type="match status" value="1"/>
</dbReference>
<gene>
    <name evidence="1" type="ORF">ZOSMA_182G00040</name>
</gene>
<reference evidence="2" key="1">
    <citation type="journal article" date="2016" name="Nature">
        <title>The genome of the seagrass Zostera marina reveals angiosperm adaptation to the sea.</title>
        <authorList>
            <person name="Olsen J.L."/>
            <person name="Rouze P."/>
            <person name="Verhelst B."/>
            <person name="Lin Y.-C."/>
            <person name="Bayer T."/>
            <person name="Collen J."/>
            <person name="Dattolo E."/>
            <person name="De Paoli E."/>
            <person name="Dittami S."/>
            <person name="Maumus F."/>
            <person name="Michel G."/>
            <person name="Kersting A."/>
            <person name="Lauritano C."/>
            <person name="Lohaus R."/>
            <person name="Toepel M."/>
            <person name="Tonon T."/>
            <person name="Vanneste K."/>
            <person name="Amirebrahimi M."/>
            <person name="Brakel J."/>
            <person name="Bostroem C."/>
            <person name="Chovatia M."/>
            <person name="Grimwood J."/>
            <person name="Jenkins J.W."/>
            <person name="Jueterbock A."/>
            <person name="Mraz A."/>
            <person name="Stam W.T."/>
            <person name="Tice H."/>
            <person name="Bornberg-Bauer E."/>
            <person name="Green P.J."/>
            <person name="Pearson G.A."/>
            <person name="Procaccini G."/>
            <person name="Duarte C.M."/>
            <person name="Schmutz J."/>
            <person name="Reusch T.B.H."/>
            <person name="Van de Peer Y."/>
        </authorList>
    </citation>
    <scope>NUCLEOTIDE SEQUENCE [LARGE SCALE GENOMIC DNA]</scope>
    <source>
        <strain evidence="2">cv. Finnish</strain>
    </source>
</reference>
<dbReference type="AlphaFoldDB" id="A0A0K9PSU8"/>
<evidence type="ECO:0000313" key="2">
    <source>
        <dbReference type="Proteomes" id="UP000036987"/>
    </source>
</evidence>
<comment type="caution">
    <text evidence="1">The sequence shown here is derived from an EMBL/GenBank/DDBJ whole genome shotgun (WGS) entry which is preliminary data.</text>
</comment>
<dbReference type="OrthoDB" id="690661at2759"/>
<name>A0A0K9PSU8_ZOSMR</name>
<dbReference type="OMA" id="PRDAKNY"/>
<organism evidence="1 2">
    <name type="scientific">Zostera marina</name>
    <name type="common">Eelgrass</name>
    <dbReference type="NCBI Taxonomy" id="29655"/>
    <lineage>
        <taxon>Eukaryota</taxon>
        <taxon>Viridiplantae</taxon>
        <taxon>Streptophyta</taxon>
        <taxon>Embryophyta</taxon>
        <taxon>Tracheophyta</taxon>
        <taxon>Spermatophyta</taxon>
        <taxon>Magnoliopsida</taxon>
        <taxon>Liliopsida</taxon>
        <taxon>Zosteraceae</taxon>
        <taxon>Zostera</taxon>
    </lineage>
</organism>
<protein>
    <recommendedName>
        <fullName evidence="3">Transmembrane protein</fullName>
    </recommendedName>
</protein>
<evidence type="ECO:0008006" key="3">
    <source>
        <dbReference type="Google" id="ProtNLM"/>
    </source>
</evidence>
<sequence>MVMGKRGKNKMMKTDGLALSVLLSIVLVIMLPATVVGETKNEQEPVPVERAFGLAGIKDQLDAVSLWVKFKLSGFLQPKPRDAKNYSGTTKEVVKEAATKTMETSKEVIEQTAKSAAEVVDDAVHKAKEKVKASVDHKEL</sequence>
<dbReference type="EMBL" id="LFYR01000678">
    <property type="protein sequence ID" value="KMZ71315.1"/>
    <property type="molecule type" value="Genomic_DNA"/>
</dbReference>
<evidence type="ECO:0000313" key="1">
    <source>
        <dbReference type="EMBL" id="KMZ71315.1"/>
    </source>
</evidence>
<keyword evidence="2" id="KW-1185">Reference proteome</keyword>
<accession>A0A0K9PSU8</accession>